<evidence type="ECO:0000256" key="1">
    <source>
        <dbReference type="SAM" id="MobiDB-lite"/>
    </source>
</evidence>
<dbReference type="Proteomes" id="UP001374579">
    <property type="component" value="Unassembled WGS sequence"/>
</dbReference>
<evidence type="ECO:0008006" key="5">
    <source>
        <dbReference type="Google" id="ProtNLM"/>
    </source>
</evidence>
<keyword evidence="2" id="KW-0812">Transmembrane</keyword>
<feature type="region of interest" description="Disordered" evidence="1">
    <location>
        <begin position="254"/>
        <end position="284"/>
    </location>
</feature>
<dbReference type="AlphaFoldDB" id="A0AAN9ANE9"/>
<feature type="transmembrane region" description="Helical" evidence="2">
    <location>
        <begin position="71"/>
        <end position="90"/>
    </location>
</feature>
<sequence length="323" mass="34986">MATKIAVLGGSLAAFAVVIVTLNFAATRFTQGSCVFEFPGLMWNPHMPSYEGRSANFSQLWKRAKHELETLGVNVYFFVICLVLGIFLALRFESKRTGNSSASKSAHENPITNCDVKTLDSLTHPLTDLPLQSTKTDSILSHHAAADSLDAVEKCEGEEDEVDRVSVENQAALHSSAIAQQPETLQESNSHTQQQRDSDVTPWAELLFGKASFVSRGLIARLDLRKEHGVLVTALVHTLGFLQVTLRPFFPDQNVPESSSRDDDAKSEDVPGVVKSGEGSSATDGVRCAKSVRLGLLAVLENSVRIVVPPPVPQRPLNGGPCI</sequence>
<feature type="compositionally biased region" description="Basic and acidic residues" evidence="1">
    <location>
        <begin position="259"/>
        <end position="269"/>
    </location>
</feature>
<evidence type="ECO:0000256" key="2">
    <source>
        <dbReference type="SAM" id="Phobius"/>
    </source>
</evidence>
<protein>
    <recommendedName>
        <fullName evidence="5">Transmembrane protein</fullName>
    </recommendedName>
</protein>
<comment type="caution">
    <text evidence="3">The sequence shown here is derived from an EMBL/GenBank/DDBJ whole genome shotgun (WGS) entry which is preliminary data.</text>
</comment>
<organism evidence="3 4">
    <name type="scientific">Littorina saxatilis</name>
    <dbReference type="NCBI Taxonomy" id="31220"/>
    <lineage>
        <taxon>Eukaryota</taxon>
        <taxon>Metazoa</taxon>
        <taxon>Spiralia</taxon>
        <taxon>Lophotrochozoa</taxon>
        <taxon>Mollusca</taxon>
        <taxon>Gastropoda</taxon>
        <taxon>Caenogastropoda</taxon>
        <taxon>Littorinimorpha</taxon>
        <taxon>Littorinoidea</taxon>
        <taxon>Littorinidae</taxon>
        <taxon>Littorina</taxon>
    </lineage>
</organism>
<keyword evidence="4" id="KW-1185">Reference proteome</keyword>
<name>A0AAN9ANE9_9CAEN</name>
<keyword evidence="2" id="KW-0472">Membrane</keyword>
<evidence type="ECO:0000313" key="3">
    <source>
        <dbReference type="EMBL" id="KAK7089874.1"/>
    </source>
</evidence>
<accession>A0AAN9ANE9</accession>
<proteinExistence type="predicted"/>
<gene>
    <name evidence="3" type="ORF">V1264_025008</name>
</gene>
<dbReference type="EMBL" id="JBAMIC010000201">
    <property type="protein sequence ID" value="KAK7089874.1"/>
    <property type="molecule type" value="Genomic_DNA"/>
</dbReference>
<reference evidence="3 4" key="1">
    <citation type="submission" date="2024-02" db="EMBL/GenBank/DDBJ databases">
        <title>Chromosome-scale genome assembly of the rough periwinkle Littorina saxatilis.</title>
        <authorList>
            <person name="De Jode A."/>
            <person name="Faria R."/>
            <person name="Formenti G."/>
            <person name="Sims Y."/>
            <person name="Smith T.P."/>
            <person name="Tracey A."/>
            <person name="Wood J.M.D."/>
            <person name="Zagrodzka Z.B."/>
            <person name="Johannesson K."/>
            <person name="Butlin R.K."/>
            <person name="Leder E.H."/>
        </authorList>
    </citation>
    <scope>NUCLEOTIDE SEQUENCE [LARGE SCALE GENOMIC DNA]</scope>
    <source>
        <strain evidence="3">Snail1</strain>
        <tissue evidence="3">Muscle</tissue>
    </source>
</reference>
<evidence type="ECO:0000313" key="4">
    <source>
        <dbReference type="Proteomes" id="UP001374579"/>
    </source>
</evidence>
<keyword evidence="2" id="KW-1133">Transmembrane helix</keyword>